<dbReference type="PANTHER" id="PTHR48111:SF22">
    <property type="entry name" value="REGULATOR OF RPOS"/>
    <property type="match status" value="1"/>
</dbReference>
<evidence type="ECO:0000256" key="7">
    <source>
        <dbReference type="PROSITE-ProRule" id="PRU01091"/>
    </source>
</evidence>
<dbReference type="AlphaFoldDB" id="A0A927CS44"/>
<keyword evidence="5" id="KW-0804">Transcription</keyword>
<dbReference type="GO" id="GO:0000976">
    <property type="term" value="F:transcription cis-regulatory region binding"/>
    <property type="evidence" value="ECO:0007669"/>
    <property type="project" value="TreeGrafter"/>
</dbReference>
<keyword evidence="4 7" id="KW-0238">DNA-binding</keyword>
<dbReference type="CDD" id="cd17574">
    <property type="entry name" value="REC_OmpR"/>
    <property type="match status" value="1"/>
</dbReference>
<dbReference type="PROSITE" id="PS50110">
    <property type="entry name" value="RESPONSE_REGULATORY"/>
    <property type="match status" value="1"/>
</dbReference>
<dbReference type="SMART" id="SM00448">
    <property type="entry name" value="REC"/>
    <property type="match status" value="1"/>
</dbReference>
<feature type="domain" description="Response regulatory" evidence="8">
    <location>
        <begin position="8"/>
        <end position="121"/>
    </location>
</feature>
<evidence type="ECO:0000256" key="5">
    <source>
        <dbReference type="ARBA" id="ARBA00023163"/>
    </source>
</evidence>
<name>A0A927CS44_9BACL</name>
<dbReference type="SMART" id="SM00862">
    <property type="entry name" value="Trans_reg_C"/>
    <property type="match status" value="1"/>
</dbReference>
<evidence type="ECO:0000259" key="8">
    <source>
        <dbReference type="PROSITE" id="PS50110"/>
    </source>
</evidence>
<sequence length="227" mass="26028">MLQPGQVRVLVVDDEPNIVSFLELGLQNGGFKVRSAQDGFDAVVQAKEFLPHVVVLDIMMPGLDGFEVCNLLKKMDKMGIIMLTAKEEIDDRVKALNLGADDYMIKPFSLKELIARIHARVRNLFPELLGQVVQGPFRIDDARREIHYKDDLLELSRTEYELLKFLVMNHDFVMSKNSILDAVWGNNFTGDENVVEVYIRSLREKLEDHSRQLIRTLRGSGYRLILK</sequence>
<dbReference type="CDD" id="cd00383">
    <property type="entry name" value="trans_reg_C"/>
    <property type="match status" value="1"/>
</dbReference>
<evidence type="ECO:0000313" key="10">
    <source>
        <dbReference type="EMBL" id="MBD2872475.1"/>
    </source>
</evidence>
<accession>A0A927CS44</accession>
<dbReference type="GO" id="GO:0032993">
    <property type="term" value="C:protein-DNA complex"/>
    <property type="evidence" value="ECO:0007669"/>
    <property type="project" value="TreeGrafter"/>
</dbReference>
<evidence type="ECO:0000256" key="3">
    <source>
        <dbReference type="ARBA" id="ARBA00023015"/>
    </source>
</evidence>
<proteinExistence type="predicted"/>
<dbReference type="GO" id="GO:0000156">
    <property type="term" value="F:phosphorelay response regulator activity"/>
    <property type="evidence" value="ECO:0007669"/>
    <property type="project" value="TreeGrafter"/>
</dbReference>
<dbReference type="Gene3D" id="6.10.250.690">
    <property type="match status" value="1"/>
</dbReference>
<dbReference type="InterPro" id="IPR001867">
    <property type="entry name" value="OmpR/PhoB-type_DNA-bd"/>
</dbReference>
<feature type="modified residue" description="4-aspartylphosphate" evidence="6">
    <location>
        <position position="57"/>
    </location>
</feature>
<comment type="caution">
    <text evidence="10">The sequence shown here is derived from an EMBL/GenBank/DDBJ whole genome shotgun (WGS) entry which is preliminary data.</text>
</comment>
<organism evidence="10 11">
    <name type="scientific">Paenibacillus arenilitoris</name>
    <dbReference type="NCBI Taxonomy" id="2772299"/>
    <lineage>
        <taxon>Bacteria</taxon>
        <taxon>Bacillati</taxon>
        <taxon>Bacillota</taxon>
        <taxon>Bacilli</taxon>
        <taxon>Bacillales</taxon>
        <taxon>Paenibacillaceae</taxon>
        <taxon>Paenibacillus</taxon>
    </lineage>
</organism>
<dbReference type="GO" id="GO:0006355">
    <property type="term" value="P:regulation of DNA-templated transcription"/>
    <property type="evidence" value="ECO:0007669"/>
    <property type="project" value="InterPro"/>
</dbReference>
<keyword evidence="11" id="KW-1185">Reference proteome</keyword>
<dbReference type="PROSITE" id="PS51755">
    <property type="entry name" value="OMPR_PHOB"/>
    <property type="match status" value="1"/>
</dbReference>
<evidence type="ECO:0000256" key="2">
    <source>
        <dbReference type="ARBA" id="ARBA00023012"/>
    </source>
</evidence>
<dbReference type="FunFam" id="3.40.50.2300:FF:000001">
    <property type="entry name" value="DNA-binding response regulator PhoB"/>
    <property type="match status" value="1"/>
</dbReference>
<evidence type="ECO:0000313" key="11">
    <source>
        <dbReference type="Proteomes" id="UP000632125"/>
    </source>
</evidence>
<feature type="DNA-binding region" description="OmpR/PhoB-type" evidence="7">
    <location>
        <begin position="129"/>
        <end position="226"/>
    </location>
</feature>
<dbReference type="InterPro" id="IPR011006">
    <property type="entry name" value="CheY-like_superfamily"/>
</dbReference>
<evidence type="ECO:0000259" key="9">
    <source>
        <dbReference type="PROSITE" id="PS51755"/>
    </source>
</evidence>
<gene>
    <name evidence="10" type="ORF">IDH41_28240</name>
</gene>
<evidence type="ECO:0000256" key="1">
    <source>
        <dbReference type="ARBA" id="ARBA00022553"/>
    </source>
</evidence>
<dbReference type="Proteomes" id="UP000632125">
    <property type="component" value="Unassembled WGS sequence"/>
</dbReference>
<protein>
    <submittedName>
        <fullName evidence="10">Response regulator transcription factor</fullName>
    </submittedName>
</protein>
<dbReference type="Pfam" id="PF00486">
    <property type="entry name" value="Trans_reg_C"/>
    <property type="match status" value="1"/>
</dbReference>
<dbReference type="EMBL" id="JACXIY010000049">
    <property type="protein sequence ID" value="MBD2872475.1"/>
    <property type="molecule type" value="Genomic_DNA"/>
</dbReference>
<dbReference type="Gene3D" id="1.10.10.10">
    <property type="entry name" value="Winged helix-like DNA-binding domain superfamily/Winged helix DNA-binding domain"/>
    <property type="match status" value="1"/>
</dbReference>
<keyword evidence="3" id="KW-0805">Transcription regulation</keyword>
<dbReference type="GO" id="GO:0005829">
    <property type="term" value="C:cytosol"/>
    <property type="evidence" value="ECO:0007669"/>
    <property type="project" value="TreeGrafter"/>
</dbReference>
<dbReference type="PANTHER" id="PTHR48111">
    <property type="entry name" value="REGULATOR OF RPOS"/>
    <property type="match status" value="1"/>
</dbReference>
<evidence type="ECO:0000256" key="4">
    <source>
        <dbReference type="ARBA" id="ARBA00023125"/>
    </source>
</evidence>
<feature type="domain" description="OmpR/PhoB-type" evidence="9">
    <location>
        <begin position="129"/>
        <end position="226"/>
    </location>
</feature>
<keyword evidence="1 6" id="KW-0597">Phosphoprotein</keyword>
<dbReference type="InterPro" id="IPR036388">
    <property type="entry name" value="WH-like_DNA-bd_sf"/>
</dbReference>
<dbReference type="Gene3D" id="3.40.50.2300">
    <property type="match status" value="1"/>
</dbReference>
<dbReference type="Pfam" id="PF00072">
    <property type="entry name" value="Response_reg"/>
    <property type="match status" value="1"/>
</dbReference>
<evidence type="ECO:0000256" key="6">
    <source>
        <dbReference type="PROSITE-ProRule" id="PRU00169"/>
    </source>
</evidence>
<dbReference type="SUPFAM" id="SSF52172">
    <property type="entry name" value="CheY-like"/>
    <property type="match status" value="1"/>
</dbReference>
<dbReference type="InterPro" id="IPR039420">
    <property type="entry name" value="WalR-like"/>
</dbReference>
<keyword evidence="2" id="KW-0902">Two-component regulatory system</keyword>
<reference evidence="10" key="1">
    <citation type="submission" date="2020-09" db="EMBL/GenBank/DDBJ databases">
        <title>A novel bacterium of genus Paenibacillus, isolated from South China Sea.</title>
        <authorList>
            <person name="Huang H."/>
            <person name="Mo K."/>
            <person name="Hu Y."/>
        </authorList>
    </citation>
    <scope>NUCLEOTIDE SEQUENCE</scope>
    <source>
        <strain evidence="10">IB182493</strain>
    </source>
</reference>
<dbReference type="InterPro" id="IPR001789">
    <property type="entry name" value="Sig_transdc_resp-reg_receiver"/>
</dbReference>